<gene>
    <name evidence="1" type="ORF">SDC9_126503</name>
</gene>
<name>A0A645CRE4_9ZZZZ</name>
<protein>
    <submittedName>
        <fullName evidence="1">Uncharacterized protein</fullName>
    </submittedName>
</protein>
<dbReference type="EMBL" id="VSSQ01029364">
    <property type="protein sequence ID" value="MPM79469.1"/>
    <property type="molecule type" value="Genomic_DNA"/>
</dbReference>
<organism evidence="1">
    <name type="scientific">bioreactor metagenome</name>
    <dbReference type="NCBI Taxonomy" id="1076179"/>
    <lineage>
        <taxon>unclassified sequences</taxon>
        <taxon>metagenomes</taxon>
        <taxon>ecological metagenomes</taxon>
    </lineage>
</organism>
<dbReference type="AlphaFoldDB" id="A0A645CRE4"/>
<sequence length="366" mass="39655">MIHDRIVCDGEHLGAVVGDDQGLLELRTDAAVLGEHGPVVVPLVPVVAAEGDHRLDRERHPRLDHRGGERRVVVRDDQAGMEGGVHAVAGVVADHAVAEPLGVLLDGEPDDVDATSGLHHLDRPVHRRLRPVHQVDHLGGDVTTEERVAVVTVHAVLVCGDVDLDDVTVLERALVRDPVTDDLVHRGADRLGEAPVVERGRVGAVVAHVLVSDPVERVRRDPGCHRTARLVHRVGGDPADLAHLLDGLGALHVGARVHIDRGVVLRLVGVLGPVDAGRHMEDRGHGILLHGRHVAQVTRRTIPFPVTSRGRSRVVRVRRATVGQEARRGHDGWNVRRVERTTGGMRDECRDGCGRCGAVPCWNRAR</sequence>
<reference evidence="1" key="1">
    <citation type="submission" date="2019-08" db="EMBL/GenBank/DDBJ databases">
        <authorList>
            <person name="Kucharzyk K."/>
            <person name="Murdoch R.W."/>
            <person name="Higgins S."/>
            <person name="Loffler F."/>
        </authorList>
    </citation>
    <scope>NUCLEOTIDE SEQUENCE</scope>
</reference>
<proteinExistence type="predicted"/>
<comment type="caution">
    <text evidence="1">The sequence shown here is derived from an EMBL/GenBank/DDBJ whole genome shotgun (WGS) entry which is preliminary data.</text>
</comment>
<evidence type="ECO:0000313" key="1">
    <source>
        <dbReference type="EMBL" id="MPM79469.1"/>
    </source>
</evidence>
<accession>A0A645CRE4</accession>